<proteinExistence type="predicted"/>
<evidence type="ECO:0000313" key="6">
    <source>
        <dbReference type="EMBL" id="PRX45941.1"/>
    </source>
</evidence>
<dbReference type="PROSITE" id="PS50975">
    <property type="entry name" value="ATP_GRASP"/>
    <property type="match status" value="1"/>
</dbReference>
<evidence type="ECO:0000256" key="3">
    <source>
        <dbReference type="ARBA" id="ARBA00022840"/>
    </source>
</evidence>
<dbReference type="PANTHER" id="PTHR43585:SF2">
    <property type="entry name" value="ATP-GRASP ENZYME FSQD"/>
    <property type="match status" value="1"/>
</dbReference>
<keyword evidence="7" id="KW-1185">Reference proteome</keyword>
<dbReference type="Gene3D" id="3.30.470.20">
    <property type="entry name" value="ATP-grasp fold, B domain"/>
    <property type="match status" value="1"/>
</dbReference>
<dbReference type="InterPro" id="IPR011761">
    <property type="entry name" value="ATP-grasp"/>
</dbReference>
<name>A0A2T0LR09_9PSEU</name>
<comment type="caution">
    <text evidence="6">The sequence shown here is derived from an EMBL/GenBank/DDBJ whole genome shotgun (WGS) entry which is preliminary data.</text>
</comment>
<gene>
    <name evidence="6" type="ORF">B0I33_10887</name>
</gene>
<evidence type="ECO:0000313" key="7">
    <source>
        <dbReference type="Proteomes" id="UP000238362"/>
    </source>
</evidence>
<keyword evidence="2 4" id="KW-0547">Nucleotide-binding</keyword>
<dbReference type="OrthoDB" id="8441067at2"/>
<sequence>MTKNVFVVGLDDFNHEVLRQLPDAGDYRFHQLLDLDELMGENIDFDALLDSAQRQLEKFDGPIDAIVGYWDFPVSSLVPLLCERFGLPAASLEAVAKCEHKYWSRLEQSKVIEEYPAFATVDLDHDTNPPGDLRYPLWLKPVKSYSSKLAFRVDSDEAFTEAVDEIKAGVAELGGPFEAVLNRLTLPPEIAEAGGQACLAEEAVEGAQITVEGFSYRGEPRVYGIIDSVNYPESPSFLRYQYPSVLPEHLLDRVSDVSVRLVRHLGLDNVAFNIEYFVDVEEGKLWVLEVNPRHSQSHARLFEEVDGVPNHHYMLELGLGREPRLIRGEGNYPMAAKCFLRRFTDGVVRRVPTEEEVAEVQRELPGVAIEVTTEEGVRLAEQQNRDSYSFELADVHIGANSQRELTAKYEQCVEHLRFEIEDVEEADNR</sequence>
<evidence type="ECO:0000256" key="4">
    <source>
        <dbReference type="PROSITE-ProRule" id="PRU00409"/>
    </source>
</evidence>
<keyword evidence="3 4" id="KW-0067">ATP-binding</keyword>
<dbReference type="RefSeq" id="WP_106180278.1">
    <property type="nucleotide sequence ID" value="NZ_PVNH01000008.1"/>
</dbReference>
<dbReference type="InterPro" id="IPR052032">
    <property type="entry name" value="ATP-dep_AA_Ligase"/>
</dbReference>
<dbReference type="PANTHER" id="PTHR43585">
    <property type="entry name" value="FUMIPYRROLE BIOSYNTHESIS PROTEIN C"/>
    <property type="match status" value="1"/>
</dbReference>
<dbReference type="GO" id="GO:0005524">
    <property type="term" value="F:ATP binding"/>
    <property type="evidence" value="ECO:0007669"/>
    <property type="project" value="UniProtKB-UniRule"/>
</dbReference>
<protein>
    <submittedName>
        <fullName evidence="6">ATP-grasp domain-containing protein</fullName>
    </submittedName>
</protein>
<evidence type="ECO:0000256" key="2">
    <source>
        <dbReference type="ARBA" id="ARBA00022741"/>
    </source>
</evidence>
<feature type="domain" description="ATP-grasp" evidence="5">
    <location>
        <begin position="79"/>
        <end position="319"/>
    </location>
</feature>
<evidence type="ECO:0000259" key="5">
    <source>
        <dbReference type="PROSITE" id="PS50975"/>
    </source>
</evidence>
<dbReference type="AlphaFoldDB" id="A0A2T0LR09"/>
<dbReference type="GO" id="GO:0046872">
    <property type="term" value="F:metal ion binding"/>
    <property type="evidence" value="ECO:0007669"/>
    <property type="project" value="InterPro"/>
</dbReference>
<reference evidence="6 7" key="1">
    <citation type="submission" date="2018-03" db="EMBL/GenBank/DDBJ databases">
        <title>Genomic Encyclopedia of Type Strains, Phase III (KMG-III): the genomes of soil and plant-associated and newly described type strains.</title>
        <authorList>
            <person name="Whitman W."/>
        </authorList>
    </citation>
    <scope>NUCLEOTIDE SEQUENCE [LARGE SCALE GENOMIC DNA]</scope>
    <source>
        <strain evidence="6 7">CGMCC 4.7125</strain>
    </source>
</reference>
<dbReference type="SUPFAM" id="SSF56059">
    <property type="entry name" value="Glutathione synthetase ATP-binding domain-like"/>
    <property type="match status" value="1"/>
</dbReference>
<keyword evidence="1" id="KW-0436">Ligase</keyword>
<dbReference type="Pfam" id="PF13535">
    <property type="entry name" value="ATP-grasp_4"/>
    <property type="match status" value="1"/>
</dbReference>
<accession>A0A2T0LR09</accession>
<dbReference type="EMBL" id="PVNH01000008">
    <property type="protein sequence ID" value="PRX45941.1"/>
    <property type="molecule type" value="Genomic_DNA"/>
</dbReference>
<dbReference type="Proteomes" id="UP000238362">
    <property type="component" value="Unassembled WGS sequence"/>
</dbReference>
<dbReference type="GO" id="GO:0016874">
    <property type="term" value="F:ligase activity"/>
    <property type="evidence" value="ECO:0007669"/>
    <property type="project" value="UniProtKB-KW"/>
</dbReference>
<organism evidence="6 7">
    <name type="scientific">Prauserella shujinwangii</name>
    <dbReference type="NCBI Taxonomy" id="1453103"/>
    <lineage>
        <taxon>Bacteria</taxon>
        <taxon>Bacillati</taxon>
        <taxon>Actinomycetota</taxon>
        <taxon>Actinomycetes</taxon>
        <taxon>Pseudonocardiales</taxon>
        <taxon>Pseudonocardiaceae</taxon>
        <taxon>Prauserella</taxon>
    </lineage>
</organism>
<evidence type="ECO:0000256" key="1">
    <source>
        <dbReference type="ARBA" id="ARBA00022598"/>
    </source>
</evidence>